<dbReference type="AlphaFoldDB" id="A0A125TZE1"/>
<comment type="caution">
    <text evidence="2">The sequence shown here is derived from an EMBL/GenBank/DDBJ whole genome shotgun (WGS) entry which is preliminary data.</text>
</comment>
<accession>A0A125TZE1</accession>
<dbReference type="Proteomes" id="UP000023435">
    <property type="component" value="Unassembled WGS sequence"/>
</dbReference>
<keyword evidence="2" id="KW-0224">Dipeptidase</keyword>
<dbReference type="InterPro" id="IPR032466">
    <property type="entry name" value="Metal_Hydrolase"/>
</dbReference>
<evidence type="ECO:0000256" key="1">
    <source>
        <dbReference type="SAM" id="SignalP"/>
    </source>
</evidence>
<keyword evidence="2" id="KW-0645">Protease</keyword>
<dbReference type="Gene3D" id="3.20.20.140">
    <property type="entry name" value="Metal-dependent hydrolases"/>
    <property type="match status" value="1"/>
</dbReference>
<reference evidence="2 3" key="1">
    <citation type="journal article" date="2014" name="Genome Announc.">
        <title>Draft Genome Sequence of Lysobacter capsici AZ78, a Bacterium Antagonistic to Plant-Pathogenic Oomycetes.</title>
        <authorList>
            <person name="Puopolo G."/>
            <person name="Sonego P."/>
            <person name="Engelen K."/>
            <person name="Pertot I."/>
        </authorList>
    </citation>
    <scope>NUCLEOTIDE SEQUENCE [LARGE SCALE GENOMIC DNA]</scope>
    <source>
        <strain evidence="2 3">AZ78</strain>
    </source>
</reference>
<dbReference type="PROSITE" id="PS51365">
    <property type="entry name" value="RENAL_DIPEPTIDASE_2"/>
    <property type="match status" value="1"/>
</dbReference>
<feature type="signal peptide" evidence="1">
    <location>
        <begin position="1"/>
        <end position="31"/>
    </location>
</feature>
<keyword evidence="1" id="KW-0732">Signal</keyword>
<gene>
    <name evidence="2" type="ORF">AZ78_5158</name>
</gene>
<feature type="chain" id="PRO_5007180276" evidence="1">
    <location>
        <begin position="32"/>
        <end position="389"/>
    </location>
</feature>
<dbReference type="Pfam" id="PF01244">
    <property type="entry name" value="Peptidase_M19"/>
    <property type="match status" value="1"/>
</dbReference>
<dbReference type="InterPro" id="IPR006311">
    <property type="entry name" value="TAT_signal"/>
</dbReference>
<dbReference type="PANTHER" id="PTHR10443:SF12">
    <property type="entry name" value="DIPEPTIDASE"/>
    <property type="match status" value="1"/>
</dbReference>
<dbReference type="RefSeq" id="WP_036105718.1">
    <property type="nucleotide sequence ID" value="NZ_JAJA02000003.1"/>
</dbReference>
<dbReference type="PROSITE" id="PS51318">
    <property type="entry name" value="TAT"/>
    <property type="match status" value="1"/>
</dbReference>
<protein>
    <submittedName>
        <fullName evidence="2">Microsomal dipeptidase</fullName>
        <ecNumber evidence="2">3.4.13.19</ecNumber>
    </submittedName>
</protein>
<dbReference type="PANTHER" id="PTHR10443">
    <property type="entry name" value="MICROSOMAL DIPEPTIDASE"/>
    <property type="match status" value="1"/>
</dbReference>
<dbReference type="InterPro" id="IPR008257">
    <property type="entry name" value="Pept_M19"/>
</dbReference>
<dbReference type="EC" id="3.4.13.19" evidence="2"/>
<organism evidence="2 3">
    <name type="scientific">Lysobacter capsici AZ78</name>
    <dbReference type="NCBI Taxonomy" id="1444315"/>
    <lineage>
        <taxon>Bacteria</taxon>
        <taxon>Pseudomonadati</taxon>
        <taxon>Pseudomonadota</taxon>
        <taxon>Gammaproteobacteria</taxon>
        <taxon>Lysobacterales</taxon>
        <taxon>Lysobacteraceae</taxon>
        <taxon>Lysobacter</taxon>
    </lineage>
</organism>
<evidence type="ECO:0000313" key="3">
    <source>
        <dbReference type="Proteomes" id="UP000023435"/>
    </source>
</evidence>
<dbReference type="GO" id="GO:0006508">
    <property type="term" value="P:proteolysis"/>
    <property type="evidence" value="ECO:0007669"/>
    <property type="project" value="InterPro"/>
</dbReference>
<dbReference type="EMBL" id="JAJA02000003">
    <property type="protein sequence ID" value="KWS02025.1"/>
    <property type="molecule type" value="Genomic_DNA"/>
</dbReference>
<keyword evidence="3" id="KW-1185">Reference proteome</keyword>
<dbReference type="OrthoDB" id="9804920at2"/>
<keyword evidence="2" id="KW-0378">Hydrolase</keyword>
<name>A0A125TZE1_9GAMM</name>
<dbReference type="GO" id="GO:0070573">
    <property type="term" value="F:metallodipeptidase activity"/>
    <property type="evidence" value="ECO:0007669"/>
    <property type="project" value="InterPro"/>
</dbReference>
<sequence>MTLDTARLSRRRLLQASAAAATLALPLHALAAAKPAANPGTNTRSTTTKYSPRARAIVERALVIDMLAPLRLDLRADAYALPLSEKHLADFRASGIDVFHNSWGLGGPDARERVAEHLAGWNGWIARHSDLFCLVDKAADLDRAKAAGKIAVIAGVQNVEHFRSKDDVAFFHGLGLRCAQLTYNSQTVIGSGSTEREDGGLSDYGVSVVGEMEKVGMLIDISHCGDRTTLDAIELAKGPIAITHSNCRALNDHPRLKTDEAIRKLAAKGGVMGITGVRMFVSAKEPTTLDSMVDHIDHVAKLVGIEHVGIGSDADLYGYDALPPDQLKALRDSYKASYGFRERIDIEGFDRPTKIYELTDALIRRGYSDGDVEAVLGGNFRRLLGQVWR</sequence>
<proteinExistence type="predicted"/>
<evidence type="ECO:0000313" key="2">
    <source>
        <dbReference type="EMBL" id="KWS02025.1"/>
    </source>
</evidence>
<dbReference type="SUPFAM" id="SSF51556">
    <property type="entry name" value="Metallo-dependent hydrolases"/>
    <property type="match status" value="1"/>
</dbReference>